<dbReference type="SUPFAM" id="SSF53098">
    <property type="entry name" value="Ribonuclease H-like"/>
    <property type="match status" value="1"/>
</dbReference>
<dbReference type="InterPro" id="IPR052035">
    <property type="entry name" value="ZnF_BED_domain_contain"/>
</dbReference>
<evidence type="ECO:0000256" key="6">
    <source>
        <dbReference type="SAM" id="Coils"/>
    </source>
</evidence>
<keyword evidence="4" id="KW-0862">Zinc</keyword>
<keyword evidence="2" id="KW-0479">Metal-binding</keyword>
<comment type="caution">
    <text evidence="8">The sequence shown here is derived from an EMBL/GenBank/DDBJ whole genome shotgun (WGS) entry which is preliminary data.</text>
</comment>
<dbReference type="InterPro" id="IPR008906">
    <property type="entry name" value="HATC_C_dom"/>
</dbReference>
<evidence type="ECO:0000256" key="1">
    <source>
        <dbReference type="ARBA" id="ARBA00004123"/>
    </source>
</evidence>
<evidence type="ECO:0000256" key="5">
    <source>
        <dbReference type="ARBA" id="ARBA00023242"/>
    </source>
</evidence>
<dbReference type="EMBL" id="BLAL01000246">
    <property type="protein sequence ID" value="GES96134.1"/>
    <property type="molecule type" value="Genomic_DNA"/>
</dbReference>
<dbReference type="GO" id="GO:0046983">
    <property type="term" value="F:protein dimerization activity"/>
    <property type="evidence" value="ECO:0007669"/>
    <property type="project" value="InterPro"/>
</dbReference>
<feature type="coiled-coil region" evidence="6">
    <location>
        <begin position="631"/>
        <end position="666"/>
    </location>
</feature>
<name>A0A8H3M3U3_9GLOM</name>
<proteinExistence type="predicted"/>
<dbReference type="OrthoDB" id="2436445at2759"/>
<dbReference type="AlphaFoldDB" id="A0A8H3M3U3"/>
<dbReference type="InterPro" id="IPR012337">
    <property type="entry name" value="RNaseH-like_sf"/>
</dbReference>
<dbReference type="GO" id="GO:0008270">
    <property type="term" value="F:zinc ion binding"/>
    <property type="evidence" value="ECO:0007669"/>
    <property type="project" value="UniProtKB-KW"/>
</dbReference>
<dbReference type="PANTHER" id="PTHR46481">
    <property type="entry name" value="ZINC FINGER BED DOMAIN-CONTAINING PROTEIN 4"/>
    <property type="match status" value="1"/>
</dbReference>
<evidence type="ECO:0000256" key="4">
    <source>
        <dbReference type="ARBA" id="ARBA00022833"/>
    </source>
</evidence>
<sequence length="708" mass="83411">MKRPRTHRLTKYIKVLGKQNSCNNYAACIACVEKLENNELLKNTFTNKKPQVKNHLKNCIHFRKKIGNQEELDKIIYLTDNEEEEEISQKRQRYQNNNNFGENNHEKVLKYLRSMQNSFKVSNFKLIEEKASVKSCSSISTLSTRSYHSKKNSIEGNLVRKMSKKETPKFERLLLRMSVANGFPFQWVNHPATLEFFKFLSPFLVLPKRKALSNRILNRETKDLNTLRDEKLINDQIGVDLIQEINRLNIKLNAIVSDSASAYAAARRRLRLEFPEIVFLPCFAHQCQLAIGDIFKESPALKIASSKAITVAAYFKNANNSYFISKLRDIQKELYNKCYSIVIPGETRWNSHYYCFKSLNLAIRHERPQVGSSNTDELYLNSDFCQILLDNNWWEMIELLQDILLPYCSVLNKLQCDKAHPNLSNQMIDRLKKRWDQWEQPLLLLSFMLHPKYRLEYFNSELNNLSYTSLGRYLTYYYKAWFKKRPKQLLLEFEDFCKKVEPFNDETFEQFGDDVFKFWSFVEGEYSELGAVALKIFGICVNAASVERMWSSMGFLHTVRRNRLTNDKVLAMSQLRASINFSLREKELQQNKAQFLDPNIETEVEDPEIEDSEIPEDIENVEEDNTNIINSEHWERELNEWEEMLIEEEVARMEEEETLRENSNSNLEGDLLSEYTHPAIDERAKWDLRSLFNSFLNAPDYLNEMLNM</sequence>
<dbReference type="PANTHER" id="PTHR46481:SF10">
    <property type="entry name" value="ZINC FINGER BED DOMAIN-CONTAINING PROTEIN 39"/>
    <property type="match status" value="1"/>
</dbReference>
<gene>
    <name evidence="8" type="ORF">RCL2_002277500</name>
</gene>
<protein>
    <submittedName>
        <fullName evidence="8">Ribonuclease H-like domain-containing protein</fullName>
    </submittedName>
</protein>
<organism evidence="8 9">
    <name type="scientific">Rhizophagus clarus</name>
    <dbReference type="NCBI Taxonomy" id="94130"/>
    <lineage>
        <taxon>Eukaryota</taxon>
        <taxon>Fungi</taxon>
        <taxon>Fungi incertae sedis</taxon>
        <taxon>Mucoromycota</taxon>
        <taxon>Glomeromycotina</taxon>
        <taxon>Glomeromycetes</taxon>
        <taxon>Glomerales</taxon>
        <taxon>Glomeraceae</taxon>
        <taxon>Rhizophagus</taxon>
    </lineage>
</organism>
<reference evidence="8" key="1">
    <citation type="submission" date="2019-10" db="EMBL/GenBank/DDBJ databases">
        <title>Conservation and host-specific expression of non-tandemly repeated heterogenous ribosome RNA gene in arbuscular mycorrhizal fungi.</title>
        <authorList>
            <person name="Maeda T."/>
            <person name="Kobayashi Y."/>
            <person name="Nakagawa T."/>
            <person name="Ezawa T."/>
            <person name="Yamaguchi K."/>
            <person name="Bino T."/>
            <person name="Nishimoto Y."/>
            <person name="Shigenobu S."/>
            <person name="Kawaguchi M."/>
        </authorList>
    </citation>
    <scope>NUCLEOTIDE SEQUENCE</scope>
    <source>
        <strain evidence="8">HR1</strain>
    </source>
</reference>
<evidence type="ECO:0000259" key="7">
    <source>
        <dbReference type="Pfam" id="PF05699"/>
    </source>
</evidence>
<comment type="subcellular location">
    <subcellularLocation>
        <location evidence="1">Nucleus</location>
    </subcellularLocation>
</comment>
<evidence type="ECO:0000256" key="3">
    <source>
        <dbReference type="ARBA" id="ARBA00022771"/>
    </source>
</evidence>
<keyword evidence="3" id="KW-0863">Zinc-finger</keyword>
<evidence type="ECO:0000256" key="2">
    <source>
        <dbReference type="ARBA" id="ARBA00022723"/>
    </source>
</evidence>
<dbReference type="Pfam" id="PF05699">
    <property type="entry name" value="Dimer_Tnp_hAT"/>
    <property type="match status" value="1"/>
</dbReference>
<keyword evidence="6" id="KW-0175">Coiled coil</keyword>
<evidence type="ECO:0000313" key="8">
    <source>
        <dbReference type="EMBL" id="GES96134.1"/>
    </source>
</evidence>
<evidence type="ECO:0000313" key="9">
    <source>
        <dbReference type="Proteomes" id="UP000615446"/>
    </source>
</evidence>
<keyword evidence="5" id="KW-0539">Nucleus</keyword>
<feature type="domain" description="HAT C-terminal dimerisation" evidence="7">
    <location>
        <begin position="514"/>
        <end position="572"/>
    </location>
</feature>
<accession>A0A8H3M3U3</accession>
<dbReference type="GO" id="GO:0005634">
    <property type="term" value="C:nucleus"/>
    <property type="evidence" value="ECO:0007669"/>
    <property type="project" value="UniProtKB-SubCell"/>
</dbReference>
<dbReference type="Proteomes" id="UP000615446">
    <property type="component" value="Unassembled WGS sequence"/>
</dbReference>